<feature type="domain" description="Olduvai" evidence="2">
    <location>
        <begin position="1"/>
        <end position="51"/>
    </location>
</feature>
<dbReference type="AlphaFoldDB" id="A0A212CGT9"/>
<evidence type="ECO:0000256" key="1">
    <source>
        <dbReference type="SAM" id="MobiDB-lite"/>
    </source>
</evidence>
<dbReference type="EMBL" id="MKHE01000020">
    <property type="protein sequence ID" value="OWK05256.1"/>
    <property type="molecule type" value="Genomic_DNA"/>
</dbReference>
<gene>
    <name evidence="3" type="ORF">Celaphus_00002099</name>
</gene>
<sequence>MRENGVPRNSLDDYYLTYSVLPNLSDSFWPYRSTAIFSLEDLDVSYTRDVTSESGTLDPKGAILADKRHRSPLHPPPPFTHKDKPCSYKTCGAKPPRRAGLLGLCLCLLPARPKGPDREMAMTRSLRPVAAGPGLRQPVTGRAALVQRGRPG</sequence>
<evidence type="ECO:0000313" key="3">
    <source>
        <dbReference type="EMBL" id="OWK05256.1"/>
    </source>
</evidence>
<accession>A0A212CGT9</accession>
<evidence type="ECO:0000313" key="4">
    <source>
        <dbReference type="Proteomes" id="UP000242450"/>
    </source>
</evidence>
<protein>
    <recommendedName>
        <fullName evidence="2">Olduvai domain-containing protein</fullName>
    </recommendedName>
</protein>
<organism evidence="3 4">
    <name type="scientific">Cervus elaphus hippelaphus</name>
    <name type="common">European red deer</name>
    <dbReference type="NCBI Taxonomy" id="46360"/>
    <lineage>
        <taxon>Eukaryota</taxon>
        <taxon>Metazoa</taxon>
        <taxon>Chordata</taxon>
        <taxon>Craniata</taxon>
        <taxon>Vertebrata</taxon>
        <taxon>Euteleostomi</taxon>
        <taxon>Mammalia</taxon>
        <taxon>Eutheria</taxon>
        <taxon>Laurasiatheria</taxon>
        <taxon>Artiodactyla</taxon>
        <taxon>Ruminantia</taxon>
        <taxon>Pecora</taxon>
        <taxon>Cervidae</taxon>
        <taxon>Cervinae</taxon>
        <taxon>Cervus</taxon>
    </lineage>
</organism>
<dbReference type="SMART" id="SM01148">
    <property type="entry name" value="DUF1220"/>
    <property type="match status" value="1"/>
</dbReference>
<name>A0A212CGT9_CEREH</name>
<proteinExistence type="predicted"/>
<evidence type="ECO:0000259" key="2">
    <source>
        <dbReference type="SMART" id="SM01148"/>
    </source>
</evidence>
<comment type="caution">
    <text evidence="3">The sequence shown here is derived from an EMBL/GenBank/DDBJ whole genome shotgun (WGS) entry which is preliminary data.</text>
</comment>
<dbReference type="Proteomes" id="UP000242450">
    <property type="component" value="Chromosome 20"/>
</dbReference>
<feature type="region of interest" description="Disordered" evidence="1">
    <location>
        <begin position="54"/>
        <end position="87"/>
    </location>
</feature>
<keyword evidence="4" id="KW-1185">Reference proteome</keyword>
<dbReference type="Pfam" id="PF06758">
    <property type="entry name" value="Olduvai"/>
    <property type="match status" value="1"/>
</dbReference>
<dbReference type="InterPro" id="IPR010630">
    <property type="entry name" value="Olduvai_dom"/>
</dbReference>
<reference evidence="3 4" key="1">
    <citation type="journal article" date="2018" name="Mol. Genet. Genomics">
        <title>The red deer Cervus elaphus genome CerEla1.0: sequencing, annotating, genes, and chromosomes.</title>
        <authorList>
            <person name="Bana N.A."/>
            <person name="Nyiri A."/>
            <person name="Nagy J."/>
            <person name="Frank K."/>
            <person name="Nagy T."/>
            <person name="Steger V."/>
            <person name="Schiller M."/>
            <person name="Lakatos P."/>
            <person name="Sugar L."/>
            <person name="Horn P."/>
            <person name="Barta E."/>
            <person name="Orosz L."/>
        </authorList>
    </citation>
    <scope>NUCLEOTIDE SEQUENCE [LARGE SCALE GENOMIC DNA]</scope>
    <source>
        <strain evidence="3">Hungarian</strain>
    </source>
</reference>
<dbReference type="OrthoDB" id="9709017at2759"/>